<reference evidence="9" key="1">
    <citation type="submission" date="2023-08" db="EMBL/GenBank/DDBJ databases">
        <title>A de novo genome assembly of Solanum verrucosum Schlechtendal, a Mexican diploid species geographically isolated from the other diploid A-genome species in potato relatives.</title>
        <authorList>
            <person name="Hosaka K."/>
        </authorList>
    </citation>
    <scope>NUCLEOTIDE SEQUENCE</scope>
    <source>
        <tissue evidence="9">Young leaves</tissue>
    </source>
</reference>
<dbReference type="SUPFAM" id="SSF56672">
    <property type="entry name" value="DNA/RNA polymerases"/>
    <property type="match status" value="1"/>
</dbReference>
<keyword evidence="10" id="KW-1185">Reference proteome</keyword>
<sequence>MVHENNYPIHDLLLVVVVFVLMIWRHYLYGVHVDVLIGHRSLQYLFKQNNLNLRQRRWLVMDVKAKHDEDLVELKKQSLRILYRLSS</sequence>
<evidence type="ECO:0000256" key="1">
    <source>
        <dbReference type="ARBA" id="ARBA00022679"/>
    </source>
</evidence>
<keyword evidence="2" id="KW-0548">Nucleotidyltransferase</keyword>
<evidence type="ECO:0000256" key="3">
    <source>
        <dbReference type="ARBA" id="ARBA00022722"/>
    </source>
</evidence>
<proteinExistence type="predicted"/>
<evidence type="ECO:0000313" key="10">
    <source>
        <dbReference type="Proteomes" id="UP001234989"/>
    </source>
</evidence>
<dbReference type="EMBL" id="CP133618">
    <property type="protein sequence ID" value="WMV37336.1"/>
    <property type="molecule type" value="Genomic_DNA"/>
</dbReference>
<dbReference type="InterPro" id="IPR041373">
    <property type="entry name" value="RT_RNaseH"/>
</dbReference>
<feature type="transmembrane region" description="Helical" evidence="7">
    <location>
        <begin position="12"/>
        <end position="37"/>
    </location>
</feature>
<feature type="domain" description="Reverse transcriptase RNase H-like" evidence="8">
    <location>
        <begin position="3"/>
        <end position="60"/>
    </location>
</feature>
<dbReference type="GO" id="GO:0003964">
    <property type="term" value="F:RNA-directed DNA polymerase activity"/>
    <property type="evidence" value="ECO:0007669"/>
    <property type="project" value="UniProtKB-KW"/>
</dbReference>
<evidence type="ECO:0000259" key="8">
    <source>
        <dbReference type="Pfam" id="PF17917"/>
    </source>
</evidence>
<organism evidence="9 10">
    <name type="scientific">Solanum verrucosum</name>
    <dbReference type="NCBI Taxonomy" id="315347"/>
    <lineage>
        <taxon>Eukaryota</taxon>
        <taxon>Viridiplantae</taxon>
        <taxon>Streptophyta</taxon>
        <taxon>Embryophyta</taxon>
        <taxon>Tracheophyta</taxon>
        <taxon>Spermatophyta</taxon>
        <taxon>Magnoliopsida</taxon>
        <taxon>eudicotyledons</taxon>
        <taxon>Gunneridae</taxon>
        <taxon>Pentapetalae</taxon>
        <taxon>asterids</taxon>
        <taxon>lamiids</taxon>
        <taxon>Solanales</taxon>
        <taxon>Solanaceae</taxon>
        <taxon>Solanoideae</taxon>
        <taxon>Solaneae</taxon>
        <taxon>Solanum</taxon>
    </lineage>
</organism>
<evidence type="ECO:0000256" key="2">
    <source>
        <dbReference type="ARBA" id="ARBA00022695"/>
    </source>
</evidence>
<keyword evidence="7" id="KW-1133">Transmembrane helix</keyword>
<keyword evidence="7" id="KW-0472">Membrane</keyword>
<dbReference type="Proteomes" id="UP001234989">
    <property type="component" value="Chromosome 7"/>
</dbReference>
<keyword evidence="4" id="KW-0255">Endonuclease</keyword>
<accession>A0AAF0ZCK2</accession>
<evidence type="ECO:0000256" key="5">
    <source>
        <dbReference type="ARBA" id="ARBA00022801"/>
    </source>
</evidence>
<dbReference type="AlphaFoldDB" id="A0AAF0ZCK2"/>
<dbReference type="InterPro" id="IPR043502">
    <property type="entry name" value="DNA/RNA_pol_sf"/>
</dbReference>
<keyword evidence="7" id="KW-0812">Transmembrane</keyword>
<evidence type="ECO:0000256" key="4">
    <source>
        <dbReference type="ARBA" id="ARBA00022759"/>
    </source>
</evidence>
<keyword evidence="3" id="KW-0540">Nuclease</keyword>
<keyword evidence="1" id="KW-0808">Transferase</keyword>
<gene>
    <name evidence="9" type="ORF">MTR67_030721</name>
</gene>
<protein>
    <recommendedName>
        <fullName evidence="8">Reverse transcriptase RNase H-like domain-containing protein</fullName>
    </recommendedName>
</protein>
<keyword evidence="5" id="KW-0378">Hydrolase</keyword>
<evidence type="ECO:0000313" key="9">
    <source>
        <dbReference type="EMBL" id="WMV37336.1"/>
    </source>
</evidence>
<keyword evidence="6" id="KW-0695">RNA-directed DNA polymerase</keyword>
<evidence type="ECO:0000256" key="6">
    <source>
        <dbReference type="ARBA" id="ARBA00022918"/>
    </source>
</evidence>
<dbReference type="Pfam" id="PF17917">
    <property type="entry name" value="RT_RNaseH"/>
    <property type="match status" value="1"/>
</dbReference>
<dbReference type="GO" id="GO:0016787">
    <property type="term" value="F:hydrolase activity"/>
    <property type="evidence" value="ECO:0007669"/>
    <property type="project" value="UniProtKB-KW"/>
</dbReference>
<evidence type="ECO:0000256" key="7">
    <source>
        <dbReference type="SAM" id="Phobius"/>
    </source>
</evidence>
<dbReference type="GO" id="GO:0004519">
    <property type="term" value="F:endonuclease activity"/>
    <property type="evidence" value="ECO:0007669"/>
    <property type="project" value="UniProtKB-KW"/>
</dbReference>
<name>A0AAF0ZCK2_SOLVR</name>